<gene>
    <name evidence="6" type="primary">NCA2</name>
    <name evidence="6" type="ORF">CU098_012577</name>
</gene>
<evidence type="ECO:0000256" key="2">
    <source>
        <dbReference type="ARBA" id="ARBA00022692"/>
    </source>
</evidence>
<dbReference type="PANTHER" id="PTHR28234">
    <property type="entry name" value="NUCLEAR CONTROL OF ATPASE PROTEIN 2"/>
    <property type="match status" value="1"/>
</dbReference>
<dbReference type="STRING" id="4846.A0A367KPU2"/>
<dbReference type="Proteomes" id="UP000253551">
    <property type="component" value="Unassembled WGS sequence"/>
</dbReference>
<dbReference type="Pfam" id="PF08637">
    <property type="entry name" value="NCA2"/>
    <property type="match status" value="1"/>
</dbReference>
<dbReference type="InterPro" id="IPR013946">
    <property type="entry name" value="NCA2-like"/>
</dbReference>
<keyword evidence="4" id="KW-0496">Mitochondrion</keyword>
<comment type="subcellular location">
    <subcellularLocation>
        <location evidence="1">Mitochondrion membrane</location>
        <topology evidence="1">Multi-pass membrane protein</topology>
    </subcellularLocation>
</comment>
<evidence type="ECO:0000256" key="1">
    <source>
        <dbReference type="ARBA" id="ARBA00004225"/>
    </source>
</evidence>
<name>A0A367KPU2_RHIST</name>
<evidence type="ECO:0000313" key="6">
    <source>
        <dbReference type="EMBL" id="RCI04213.1"/>
    </source>
</evidence>
<evidence type="ECO:0000256" key="5">
    <source>
        <dbReference type="ARBA" id="ARBA00023136"/>
    </source>
</evidence>
<dbReference type="AlphaFoldDB" id="A0A367KPU2"/>
<keyword evidence="3" id="KW-1133">Transmembrane helix</keyword>
<comment type="caution">
    <text evidence="6">The sequence shown here is derived from an EMBL/GenBank/DDBJ whole genome shotgun (WGS) entry which is preliminary data.</text>
</comment>
<dbReference type="EMBL" id="PJQM01000752">
    <property type="protein sequence ID" value="RCI04213.1"/>
    <property type="molecule type" value="Genomic_DNA"/>
</dbReference>
<accession>A0A367KPU2</accession>
<dbReference type="OrthoDB" id="413313at2759"/>
<evidence type="ECO:0000313" key="7">
    <source>
        <dbReference type="Proteomes" id="UP000253551"/>
    </source>
</evidence>
<keyword evidence="7" id="KW-1185">Reference proteome</keyword>
<keyword evidence="2" id="KW-0812">Transmembrane</keyword>
<protein>
    <submittedName>
        <fullName evidence="6">Nuclear control of ATPase protein 2</fullName>
    </submittedName>
</protein>
<evidence type="ECO:0000256" key="4">
    <source>
        <dbReference type="ARBA" id="ARBA00023128"/>
    </source>
</evidence>
<sequence>MPPLEKIKDYLITFSQLKTKESMDDLEWLFLGKCALAVYGQVFSDVLNLTLPVSESIDYWNSIEGSRSRELYYALQNSFGSDLLLTHLFPTNKRSFSARRFLSRPLLLQEIHEEIRLKRKALENYRSEQAANLGMLLITSPDFNEFSTVGNQVRQTLHVLGCLLTPERNQAQALTRIGQGDLSLDVVSDLVRIVSEWPEARQTHLSDIQRAHGKPSVLTRYWIPAVVSWFAGQWTLSYLLKRKHDIIQFTQELGSTVHDFLIHWVWDPVRKVWETIRLKDQRLGLLSKQGLQSDLASLERMVVGFAKENMQLSENDLAQLAVDIREGDISVVLKEYEKEIKNPLKNVILGDLLQAILIQVQKTKVDVDLAMSALDKLLKSNELNFAFLAVAPSMLLTWASASWFKNAVQGKTKQRVTKAGLPIRETLRRIERQLIIRTPQTELSEWQQRTSSEQDRVQEDCETQGLLLCEIHLLRSYAVILPTKNNTRARFLEDIRDLENPLLTNNQKIQTVARMCRFWNFL</sequence>
<dbReference type="PANTHER" id="PTHR28234:SF1">
    <property type="entry name" value="NUCLEAR CONTROL OF ATPASE PROTEIN 2"/>
    <property type="match status" value="1"/>
</dbReference>
<keyword evidence="5" id="KW-0472">Membrane</keyword>
<reference evidence="6 7" key="1">
    <citation type="journal article" date="2018" name="G3 (Bethesda)">
        <title>Phylogenetic and Phylogenomic Definition of Rhizopus Species.</title>
        <authorList>
            <person name="Gryganskyi A.P."/>
            <person name="Golan J."/>
            <person name="Dolatabadi S."/>
            <person name="Mondo S."/>
            <person name="Robb S."/>
            <person name="Idnurm A."/>
            <person name="Muszewska A."/>
            <person name="Steczkiewicz K."/>
            <person name="Masonjones S."/>
            <person name="Liao H.L."/>
            <person name="Gajdeczka M.T."/>
            <person name="Anike F."/>
            <person name="Vuek A."/>
            <person name="Anishchenko I.M."/>
            <person name="Voigt K."/>
            <person name="de Hoog G.S."/>
            <person name="Smith M.E."/>
            <person name="Heitman J."/>
            <person name="Vilgalys R."/>
            <person name="Stajich J.E."/>
        </authorList>
    </citation>
    <scope>NUCLEOTIDE SEQUENCE [LARGE SCALE GENOMIC DNA]</scope>
    <source>
        <strain evidence="6 7">LSU 92-RS-03</strain>
    </source>
</reference>
<dbReference type="GO" id="GO:0005741">
    <property type="term" value="C:mitochondrial outer membrane"/>
    <property type="evidence" value="ECO:0007669"/>
    <property type="project" value="TreeGrafter"/>
</dbReference>
<proteinExistence type="predicted"/>
<evidence type="ECO:0000256" key="3">
    <source>
        <dbReference type="ARBA" id="ARBA00022989"/>
    </source>
</evidence>
<organism evidence="6 7">
    <name type="scientific">Rhizopus stolonifer</name>
    <name type="common">Rhizopus nigricans</name>
    <dbReference type="NCBI Taxonomy" id="4846"/>
    <lineage>
        <taxon>Eukaryota</taxon>
        <taxon>Fungi</taxon>
        <taxon>Fungi incertae sedis</taxon>
        <taxon>Mucoromycota</taxon>
        <taxon>Mucoromycotina</taxon>
        <taxon>Mucoromycetes</taxon>
        <taxon>Mucorales</taxon>
        <taxon>Mucorineae</taxon>
        <taxon>Rhizopodaceae</taxon>
        <taxon>Rhizopus</taxon>
    </lineage>
</organism>